<sequence>MAFLFLLQGKQMKNNDLATNFADDMQISLNSLEGKNISVRYGTFKQFEALLIEHLDDGLQLEVKLSNCGCANLDCHVCKAKWQLDTWIPFEPTNMFYCPKTTEGQGVVYIYDIREAIPEDQKENAVAILKDLGYTIKQGCSWQMPKGLNLFQDKTKANIAKHLVKELFADGDDEPHADYMTAFVEDIFQMIKTGKSASELRQIAKDTISE</sequence>
<protein>
    <submittedName>
        <fullName evidence="1">Uncharacterized protein</fullName>
    </submittedName>
</protein>
<gene>
    <name evidence="1" type="ORF">COPG_00038</name>
</gene>
<dbReference type="Proteomes" id="UP000005266">
    <property type="component" value="Segment"/>
</dbReference>
<keyword evidence="2" id="KW-1185">Reference proteome</keyword>
<name>I3UMB9_9CAUD</name>
<dbReference type="RefSeq" id="YP_006489224.1">
    <property type="nucleotide sequence ID" value="NC_018088.1"/>
</dbReference>
<evidence type="ECO:0000313" key="2">
    <source>
        <dbReference type="Proteomes" id="UP000005266"/>
    </source>
</evidence>
<accession>I3UMB9</accession>
<dbReference type="KEGG" id="vg:13165455"/>
<proteinExistence type="predicted"/>
<evidence type="ECO:0000313" key="1">
    <source>
        <dbReference type="EMBL" id="AFK66634.1"/>
    </source>
</evidence>
<organism evidence="1 2">
    <name type="scientific">Colwellia phage 9A</name>
    <dbReference type="NCBI Taxonomy" id="765765"/>
    <lineage>
        <taxon>Viruses</taxon>
        <taxon>Duplodnaviria</taxon>
        <taxon>Heunggongvirae</taxon>
        <taxon>Uroviricota</taxon>
        <taxon>Caudoviricetes</taxon>
        <taxon>Franklinbayvirus</taxon>
        <taxon>Franklinbayvirus fv9A</taxon>
    </lineage>
</organism>
<reference evidence="1 2" key="1">
    <citation type="journal article" date="2013" name="Extremophiles">
        <title>Genomic analysis of cold-active Colwelliaphage 9A and psychrophilic phage-host interactions.</title>
        <authorList>
            <person name="Colangelo-Lillis J.R."/>
            <person name="Deming J.W."/>
        </authorList>
    </citation>
    <scope>NUCLEOTIDE SEQUENCE [LARGE SCALE GENOMIC DNA]</scope>
    <source>
        <strain evidence="1">9A</strain>
    </source>
</reference>
<dbReference type="GeneID" id="13165455"/>
<dbReference type="EMBL" id="HQ317390">
    <property type="protein sequence ID" value="AFK66634.1"/>
    <property type="molecule type" value="Genomic_DNA"/>
</dbReference>